<dbReference type="SUPFAM" id="SSF64397">
    <property type="entry name" value="Hsp33 domain"/>
    <property type="match status" value="1"/>
</dbReference>
<evidence type="ECO:0000256" key="3">
    <source>
        <dbReference type="ARBA" id="ARBA00023157"/>
    </source>
</evidence>
<dbReference type="InterPro" id="IPR016154">
    <property type="entry name" value="Heat_shock_Hsp33_C"/>
</dbReference>
<keyword evidence="2" id="KW-0862">Zinc</keyword>
<evidence type="ECO:0000313" key="6">
    <source>
        <dbReference type="EMBL" id="QJR43861.1"/>
    </source>
</evidence>
<accession>A0A6M4JGY7</accession>
<evidence type="ECO:0000256" key="2">
    <source>
        <dbReference type="ARBA" id="ARBA00022833"/>
    </source>
</evidence>
<dbReference type="AlphaFoldDB" id="A0A6M4JGY7"/>
<dbReference type="Gene3D" id="3.90.1280.10">
    <property type="entry name" value="HSP33 redox switch-like"/>
    <property type="match status" value="1"/>
</dbReference>
<evidence type="ECO:0000313" key="7">
    <source>
        <dbReference type="Proteomes" id="UP000502118"/>
    </source>
</evidence>
<gene>
    <name evidence="6" type="ORF">HLA92_00040</name>
</gene>
<dbReference type="EMBL" id="CP053097">
    <property type="protein sequence ID" value="QJR43861.1"/>
    <property type="molecule type" value="Genomic_DNA"/>
</dbReference>
<dbReference type="GO" id="GO:0005737">
    <property type="term" value="C:cytoplasm"/>
    <property type="evidence" value="ECO:0007669"/>
    <property type="project" value="InterPro"/>
</dbReference>
<dbReference type="InterPro" id="IPR016153">
    <property type="entry name" value="Heat_shock_Hsp33_N"/>
</dbReference>
<dbReference type="Proteomes" id="UP000502118">
    <property type="component" value="Chromosome"/>
</dbReference>
<reference evidence="6 7" key="1">
    <citation type="submission" date="2020-05" db="EMBL/GenBank/DDBJ databases">
        <title>Novel Mycoplasma species detected in Mirounga angustirostris (northern elephant seal) from the USA.</title>
        <authorList>
            <person name="Volokhov D.V."/>
        </authorList>
    </citation>
    <scope>NUCLEOTIDE SEQUENCE [LARGE SCALE GENOMIC DNA]</scope>
    <source>
        <strain evidence="6 7">Mirounga ES2806-NAS</strain>
    </source>
</reference>
<organism evidence="6 7">
    <name type="scientific">Mycoplasma miroungirhinis</name>
    <dbReference type="NCBI Taxonomy" id="754516"/>
    <lineage>
        <taxon>Bacteria</taxon>
        <taxon>Bacillati</taxon>
        <taxon>Mycoplasmatota</taxon>
        <taxon>Mollicutes</taxon>
        <taxon>Mycoplasmataceae</taxon>
        <taxon>Mycoplasma</taxon>
    </lineage>
</organism>
<evidence type="ECO:0000256" key="5">
    <source>
        <dbReference type="ARBA" id="ARBA00023284"/>
    </source>
</evidence>
<name>A0A6M4JGY7_9MOLU</name>
<dbReference type="PANTHER" id="PTHR30111">
    <property type="entry name" value="33 KDA CHAPERONIN"/>
    <property type="match status" value="1"/>
</dbReference>
<dbReference type="SUPFAM" id="SSF118352">
    <property type="entry name" value="HSP33 redox switch-like"/>
    <property type="match status" value="1"/>
</dbReference>
<keyword evidence="3" id="KW-1015">Disulfide bond</keyword>
<dbReference type="KEGG" id="mmio:HLA92_00040"/>
<evidence type="ECO:0000256" key="4">
    <source>
        <dbReference type="ARBA" id="ARBA00023186"/>
    </source>
</evidence>
<sequence>MSKVITLELNNSLIFLTDALSIAKVASKKQNAVSLSKHTLAKSLALFSPLGQIISKTGDISTIIRSKGKIQNLVVDVNHNGIVRSYISDPNIIWDGNLNEALSMFAFADAYLRIRILDPTFASWDSEIKMNEVTLVDDLAQFFNQSQQIASAVFSCLKFDKDENIQEASSLIFTLLPQANEENIKWIETFMKENSFMQLGFKKTLKLLLDQGAKIHSEKKLQWKCSCSISKMNKALKLLSDKEIKEIKKEQGKVEIKCNFCHRSFTLE</sequence>
<protein>
    <submittedName>
        <fullName evidence="6">Hsp33 family molecular chaperone HslO</fullName>
    </submittedName>
</protein>
<proteinExistence type="predicted"/>
<keyword evidence="5" id="KW-0676">Redox-active center</keyword>
<dbReference type="GO" id="GO:0044183">
    <property type="term" value="F:protein folding chaperone"/>
    <property type="evidence" value="ECO:0007669"/>
    <property type="project" value="TreeGrafter"/>
</dbReference>
<keyword evidence="4" id="KW-0143">Chaperone</keyword>
<dbReference type="GO" id="GO:0051082">
    <property type="term" value="F:unfolded protein binding"/>
    <property type="evidence" value="ECO:0007669"/>
    <property type="project" value="InterPro"/>
</dbReference>
<keyword evidence="1" id="KW-0963">Cytoplasm</keyword>
<dbReference type="Gene3D" id="3.55.30.10">
    <property type="entry name" value="Hsp33 domain"/>
    <property type="match status" value="1"/>
</dbReference>
<keyword evidence="7" id="KW-1185">Reference proteome</keyword>
<dbReference type="RefSeq" id="WP_171112316.1">
    <property type="nucleotide sequence ID" value="NZ_CP053097.1"/>
</dbReference>
<evidence type="ECO:0000256" key="1">
    <source>
        <dbReference type="ARBA" id="ARBA00022490"/>
    </source>
</evidence>
<dbReference type="PANTHER" id="PTHR30111:SF1">
    <property type="entry name" value="33 KDA CHAPERONIN"/>
    <property type="match status" value="1"/>
</dbReference>
<dbReference type="InterPro" id="IPR000397">
    <property type="entry name" value="Heat_shock_Hsp33"/>
</dbReference>
<dbReference type="Pfam" id="PF01430">
    <property type="entry name" value="HSP33"/>
    <property type="match status" value="1"/>
</dbReference>
<dbReference type="GO" id="GO:0042026">
    <property type="term" value="P:protein refolding"/>
    <property type="evidence" value="ECO:0007669"/>
    <property type="project" value="TreeGrafter"/>
</dbReference>